<evidence type="ECO:0000259" key="3">
    <source>
        <dbReference type="Pfam" id="PF13649"/>
    </source>
</evidence>
<reference evidence="5" key="1">
    <citation type="submission" date="2016-09" db="EMBL/GenBank/DDBJ databases">
        <authorList>
            <person name="Varghese N."/>
            <person name="Submissions S."/>
        </authorList>
    </citation>
    <scope>NUCLEOTIDE SEQUENCE [LARGE SCALE GENOMIC DNA]</scope>
    <source>
        <strain evidence="5">S5</strain>
    </source>
</reference>
<keyword evidence="2 4" id="KW-0808">Transferase</keyword>
<gene>
    <name evidence="4" type="ORF">SAMN05421734_10493</name>
</gene>
<dbReference type="SUPFAM" id="SSF53335">
    <property type="entry name" value="S-adenosyl-L-methionine-dependent methyltransferases"/>
    <property type="match status" value="1"/>
</dbReference>
<sequence length="246" mass="28638">MDWQAYNELAWIEEILGPVEEYEEEVEGYLKWLKRYSLKERPSMLHLGCGAGGHDYHFKQAFDVTGVDLSRGMLKLAEKRNPELTYIHGDMRDVQLNETFDLIMIPDSVFYMNTKDDLHALFKNAVNHLASGGLLFIVTHFKEHFMENNFVYTGEKSPDHVTMFESNKCISDHQYEATMVFLIRHDGELTIKHDVHTLGLFTKQEWVDLYHQYGFDLDINEVAPLYDDNVFDDGEYPLTAMIGVKQ</sequence>
<dbReference type="OrthoDB" id="9811589at2"/>
<evidence type="ECO:0000256" key="1">
    <source>
        <dbReference type="ARBA" id="ARBA00022603"/>
    </source>
</evidence>
<dbReference type="GO" id="GO:0008168">
    <property type="term" value="F:methyltransferase activity"/>
    <property type="evidence" value="ECO:0007669"/>
    <property type="project" value="UniProtKB-KW"/>
</dbReference>
<dbReference type="Gene3D" id="2.20.130.10">
    <property type="entry name" value="CAC2371-like domains"/>
    <property type="match status" value="1"/>
</dbReference>
<dbReference type="Pfam" id="PF13649">
    <property type="entry name" value="Methyltransf_25"/>
    <property type="match status" value="1"/>
</dbReference>
<feature type="domain" description="Methyltransferase" evidence="3">
    <location>
        <begin position="45"/>
        <end position="133"/>
    </location>
</feature>
<dbReference type="STRING" id="1612202.SAMN05421734_10493"/>
<dbReference type="InterPro" id="IPR041698">
    <property type="entry name" value="Methyltransf_25"/>
</dbReference>
<proteinExistence type="predicted"/>
<dbReference type="Gene3D" id="3.40.50.150">
    <property type="entry name" value="Vaccinia Virus protein VP39"/>
    <property type="match status" value="1"/>
</dbReference>
<evidence type="ECO:0000313" key="5">
    <source>
        <dbReference type="Proteomes" id="UP000242949"/>
    </source>
</evidence>
<dbReference type="PANTHER" id="PTHR43861:SF1">
    <property type="entry name" value="TRANS-ACONITATE 2-METHYLTRANSFERASE"/>
    <property type="match status" value="1"/>
</dbReference>
<dbReference type="Proteomes" id="UP000242949">
    <property type="component" value="Unassembled WGS sequence"/>
</dbReference>
<evidence type="ECO:0000256" key="2">
    <source>
        <dbReference type="ARBA" id="ARBA00022679"/>
    </source>
</evidence>
<accession>A0A1G6INL2</accession>
<protein>
    <submittedName>
        <fullName evidence="4">Methyltransferase domain-containing protein</fullName>
    </submittedName>
</protein>
<dbReference type="AlphaFoldDB" id="A0A1G6INL2"/>
<dbReference type="EMBL" id="FMYI01000004">
    <property type="protein sequence ID" value="SDC08089.1"/>
    <property type="molecule type" value="Genomic_DNA"/>
</dbReference>
<organism evidence="4 5">
    <name type="scientific">Pelagirhabdus alkalitolerans</name>
    <dbReference type="NCBI Taxonomy" id="1612202"/>
    <lineage>
        <taxon>Bacteria</taxon>
        <taxon>Bacillati</taxon>
        <taxon>Bacillota</taxon>
        <taxon>Bacilli</taxon>
        <taxon>Bacillales</taxon>
        <taxon>Bacillaceae</taxon>
        <taxon>Pelagirhabdus</taxon>
    </lineage>
</organism>
<evidence type="ECO:0000313" key="4">
    <source>
        <dbReference type="EMBL" id="SDC08089.1"/>
    </source>
</evidence>
<dbReference type="CDD" id="cd02440">
    <property type="entry name" value="AdoMet_MTases"/>
    <property type="match status" value="1"/>
</dbReference>
<dbReference type="RefSeq" id="WP_090795028.1">
    <property type="nucleotide sequence ID" value="NZ_FMYI01000004.1"/>
</dbReference>
<name>A0A1G6INL2_9BACI</name>
<dbReference type="PANTHER" id="PTHR43861">
    <property type="entry name" value="TRANS-ACONITATE 2-METHYLTRANSFERASE-RELATED"/>
    <property type="match status" value="1"/>
</dbReference>
<dbReference type="GO" id="GO:0032259">
    <property type="term" value="P:methylation"/>
    <property type="evidence" value="ECO:0007669"/>
    <property type="project" value="UniProtKB-KW"/>
</dbReference>
<keyword evidence="1 4" id="KW-0489">Methyltransferase</keyword>
<keyword evidence="5" id="KW-1185">Reference proteome</keyword>
<dbReference type="InterPro" id="IPR029063">
    <property type="entry name" value="SAM-dependent_MTases_sf"/>
</dbReference>